<sequence>MKRLVLLSEIQQRNLTYTEVGKAVDVSRQMVSYIINCQCNPSWKLQRRLENFFGIPASELLAESEELPQPIPKAINER</sequence>
<dbReference type="Gene3D" id="1.10.260.40">
    <property type="entry name" value="lambda repressor-like DNA-binding domains"/>
    <property type="match status" value="1"/>
</dbReference>
<dbReference type="KEGG" id="dae:Dtox_2428"/>
<protein>
    <submittedName>
        <fullName evidence="2">Transcriptional regulator, XRE family</fullName>
    </submittedName>
</protein>
<gene>
    <name evidence="2" type="ordered locus">Dtox_2428</name>
</gene>
<feature type="domain" description="HTH cro/C1-type" evidence="1">
    <location>
        <begin position="6"/>
        <end position="60"/>
    </location>
</feature>
<dbReference type="eggNOG" id="COG1476">
    <property type="taxonomic scope" value="Bacteria"/>
</dbReference>
<dbReference type="SMART" id="SM00530">
    <property type="entry name" value="HTH_XRE"/>
    <property type="match status" value="1"/>
</dbReference>
<organism evidence="2 3">
    <name type="scientific">Desulfofarcimen acetoxidans (strain ATCC 49208 / DSM 771 / KCTC 5769 / VKM B-1644 / 5575)</name>
    <name type="common">Desulfotomaculum acetoxidans</name>
    <dbReference type="NCBI Taxonomy" id="485916"/>
    <lineage>
        <taxon>Bacteria</taxon>
        <taxon>Bacillati</taxon>
        <taxon>Bacillota</taxon>
        <taxon>Clostridia</taxon>
        <taxon>Eubacteriales</taxon>
        <taxon>Peptococcaceae</taxon>
        <taxon>Desulfofarcimen</taxon>
    </lineage>
</organism>
<dbReference type="SUPFAM" id="SSF47413">
    <property type="entry name" value="lambda repressor-like DNA-binding domains"/>
    <property type="match status" value="1"/>
</dbReference>
<name>C8W0I3_DESAS</name>
<dbReference type="HOGENOM" id="CLU_066192_54_0_9"/>
<dbReference type="GO" id="GO:0003677">
    <property type="term" value="F:DNA binding"/>
    <property type="evidence" value="ECO:0007669"/>
    <property type="project" value="InterPro"/>
</dbReference>
<dbReference type="PROSITE" id="PS50943">
    <property type="entry name" value="HTH_CROC1"/>
    <property type="match status" value="1"/>
</dbReference>
<keyword evidence="3" id="KW-1185">Reference proteome</keyword>
<evidence type="ECO:0000313" key="3">
    <source>
        <dbReference type="Proteomes" id="UP000002217"/>
    </source>
</evidence>
<dbReference type="AlphaFoldDB" id="C8W0I3"/>
<proteinExistence type="predicted"/>
<dbReference type="RefSeq" id="WP_015757939.1">
    <property type="nucleotide sequence ID" value="NC_013216.1"/>
</dbReference>
<dbReference type="EMBL" id="CP001720">
    <property type="protein sequence ID" value="ACV63238.1"/>
    <property type="molecule type" value="Genomic_DNA"/>
</dbReference>
<dbReference type="OrthoDB" id="428540at2"/>
<dbReference type="CDD" id="cd00093">
    <property type="entry name" value="HTH_XRE"/>
    <property type="match status" value="1"/>
</dbReference>
<dbReference type="InterPro" id="IPR001387">
    <property type="entry name" value="Cro/C1-type_HTH"/>
</dbReference>
<dbReference type="InterPro" id="IPR010982">
    <property type="entry name" value="Lambda_DNA-bd_dom_sf"/>
</dbReference>
<evidence type="ECO:0000259" key="1">
    <source>
        <dbReference type="PROSITE" id="PS50943"/>
    </source>
</evidence>
<accession>C8W0I3</accession>
<reference evidence="2 3" key="1">
    <citation type="journal article" date="2009" name="Stand. Genomic Sci.">
        <title>Complete genome sequence of Desulfotomaculum acetoxidans type strain (5575).</title>
        <authorList>
            <person name="Spring S."/>
            <person name="Lapidus A."/>
            <person name="Schroder M."/>
            <person name="Gleim D."/>
            <person name="Sims D."/>
            <person name="Meincke L."/>
            <person name="Glavina Del Rio T."/>
            <person name="Tice H."/>
            <person name="Copeland A."/>
            <person name="Cheng J.F."/>
            <person name="Lucas S."/>
            <person name="Chen F."/>
            <person name="Nolan M."/>
            <person name="Bruce D."/>
            <person name="Goodwin L."/>
            <person name="Pitluck S."/>
            <person name="Ivanova N."/>
            <person name="Mavromatis K."/>
            <person name="Mikhailova N."/>
            <person name="Pati A."/>
            <person name="Chen A."/>
            <person name="Palaniappan K."/>
            <person name="Land M."/>
            <person name="Hauser L."/>
            <person name="Chang Y.J."/>
            <person name="Jeffries C.D."/>
            <person name="Chain P."/>
            <person name="Saunders E."/>
            <person name="Brettin T."/>
            <person name="Detter J.C."/>
            <person name="Goker M."/>
            <person name="Bristow J."/>
            <person name="Eisen J.A."/>
            <person name="Markowitz V."/>
            <person name="Hugenholtz P."/>
            <person name="Kyrpides N.C."/>
            <person name="Klenk H.P."/>
            <person name="Han C."/>
        </authorList>
    </citation>
    <scope>NUCLEOTIDE SEQUENCE [LARGE SCALE GENOMIC DNA]</scope>
    <source>
        <strain evidence="3">ATCC 49208 / DSM 771 / VKM B-1644</strain>
    </source>
</reference>
<evidence type="ECO:0000313" key="2">
    <source>
        <dbReference type="EMBL" id="ACV63238.1"/>
    </source>
</evidence>
<dbReference type="Proteomes" id="UP000002217">
    <property type="component" value="Chromosome"/>
</dbReference>